<protein>
    <submittedName>
        <fullName evidence="3">Glycerophosphoryl diester phosphodiesterase</fullName>
    </submittedName>
</protein>
<dbReference type="GO" id="GO:0006644">
    <property type="term" value="P:phospholipid metabolic process"/>
    <property type="evidence" value="ECO:0007669"/>
    <property type="project" value="TreeGrafter"/>
</dbReference>
<feature type="transmembrane region" description="Helical" evidence="1">
    <location>
        <begin position="33"/>
        <end position="52"/>
    </location>
</feature>
<dbReference type="Pfam" id="PF03009">
    <property type="entry name" value="GDPD"/>
    <property type="match status" value="1"/>
</dbReference>
<dbReference type="PANTHER" id="PTHR46320">
    <property type="entry name" value="GLYCEROPHOSPHODIESTER PHOSPHODIESTERASE 1"/>
    <property type="match status" value="1"/>
</dbReference>
<name>F0S5C8_PSESL</name>
<dbReference type="eggNOG" id="COG0584">
    <property type="taxonomic scope" value="Bacteria"/>
</dbReference>
<dbReference type="CDD" id="cd08566">
    <property type="entry name" value="GDPD_AtGDE_like"/>
    <property type="match status" value="1"/>
</dbReference>
<dbReference type="STRING" id="762903.Pedsa_1512"/>
<keyword evidence="1" id="KW-0472">Membrane</keyword>
<dbReference type="HOGENOM" id="CLU_030006_9_3_10"/>
<dbReference type="AlphaFoldDB" id="F0S5C8"/>
<evidence type="ECO:0000259" key="2">
    <source>
        <dbReference type="PROSITE" id="PS51704"/>
    </source>
</evidence>
<keyword evidence="4" id="KW-1185">Reference proteome</keyword>
<dbReference type="Gene3D" id="3.20.20.190">
    <property type="entry name" value="Phosphatidylinositol (PI) phosphodiesterase"/>
    <property type="match status" value="1"/>
</dbReference>
<gene>
    <name evidence="3" type="ordered locus">Pedsa_1512</name>
</gene>
<keyword evidence="1" id="KW-0812">Transmembrane</keyword>
<dbReference type="Proteomes" id="UP000000310">
    <property type="component" value="Chromosome"/>
</dbReference>
<keyword evidence="1" id="KW-1133">Transmembrane helix</keyword>
<dbReference type="PROSITE" id="PS51704">
    <property type="entry name" value="GP_PDE"/>
    <property type="match status" value="1"/>
</dbReference>
<dbReference type="GO" id="GO:0005886">
    <property type="term" value="C:plasma membrane"/>
    <property type="evidence" value="ECO:0007669"/>
    <property type="project" value="TreeGrafter"/>
</dbReference>
<dbReference type="GO" id="GO:0008889">
    <property type="term" value="F:glycerophosphodiester phosphodiesterase activity"/>
    <property type="evidence" value="ECO:0007669"/>
    <property type="project" value="TreeGrafter"/>
</dbReference>
<dbReference type="GO" id="GO:0006580">
    <property type="term" value="P:ethanolamine metabolic process"/>
    <property type="evidence" value="ECO:0007669"/>
    <property type="project" value="TreeGrafter"/>
</dbReference>
<sequence>MSEYYHGRQILFTFSGFRKKQEEEINNMSRSSALKQIIIFILFLHGTFALVAQTRVDETRRKLFDKNGKDVLVVAHRGDWRYAPENSLAAIENAIKMGVDVVEIDIQKTKDGQLILMHDKTLDRTTTGKGAVSTWTLDSIRNLNLRNGAAIKTIHKVPTLEETLLLSKGKIMLNLDKAYDVFDEVYVLLEKTGTVDHIIMKGTATSQKVKEQFGKYLDKVIYMPIVNLDKPNAQKMIDDFIKELNPVAFELLYVKDANPLPKQLSKTLQGKSLIWYNTLWDTMAGGHDDDMSLKDPDKGYGYLINDLGARIIQTDRPQYLIDYLKSKNRHFY</sequence>
<dbReference type="PANTHER" id="PTHR46320:SF1">
    <property type="entry name" value="GLYCEROPHOSPHODIESTER PHOSPHODIESTERASE 1"/>
    <property type="match status" value="1"/>
</dbReference>
<accession>F0S5C8</accession>
<dbReference type="InterPro" id="IPR030395">
    <property type="entry name" value="GP_PDE_dom"/>
</dbReference>
<dbReference type="Pfam" id="PF16387">
    <property type="entry name" value="DUF4996"/>
    <property type="match status" value="1"/>
</dbReference>
<dbReference type="KEGG" id="psn:Pedsa_1512"/>
<reference evidence="3 4" key="1">
    <citation type="journal article" date="2011" name="Stand. Genomic Sci.">
        <title>Complete genome sequence of the gliding, heparinolytic Pedobacter saltans type strain (113).</title>
        <authorList>
            <person name="Liolios K."/>
            <person name="Sikorski J."/>
            <person name="Lu M."/>
            <person name="Nolan M."/>
            <person name="Lapidus A."/>
            <person name="Lucas S."/>
            <person name="Hammon N."/>
            <person name="Deshpande S."/>
            <person name="Cheng J.F."/>
            <person name="Tapia R."/>
            <person name="Han C."/>
            <person name="Goodwin L."/>
            <person name="Pitluck S."/>
            <person name="Huntemann M."/>
            <person name="Ivanova N."/>
            <person name="Pagani I."/>
            <person name="Mavromatis K."/>
            <person name="Ovchinikova G."/>
            <person name="Pati A."/>
            <person name="Chen A."/>
            <person name="Palaniappan K."/>
            <person name="Land M."/>
            <person name="Hauser L."/>
            <person name="Brambilla E.M."/>
            <person name="Kotsyurbenko O."/>
            <person name="Rohde M."/>
            <person name="Tindall B.J."/>
            <person name="Abt B."/>
            <person name="Goker M."/>
            <person name="Detter J.C."/>
            <person name="Woyke T."/>
            <person name="Bristow J."/>
            <person name="Eisen J.A."/>
            <person name="Markowitz V."/>
            <person name="Hugenholtz P."/>
            <person name="Klenk H.P."/>
            <person name="Kyrpides N.C."/>
        </authorList>
    </citation>
    <scope>NUCLEOTIDE SEQUENCE [LARGE SCALE GENOMIC DNA]</scope>
    <source>
        <strain evidence="4">ATCC 51119 / DSM 12145 / JCM 21818 / LMG 10337 / NBRC 100064 / NCIMB 13643</strain>
    </source>
</reference>
<dbReference type="InterPro" id="IPR032160">
    <property type="entry name" value="DUF4996"/>
</dbReference>
<organism evidence="3 4">
    <name type="scientific">Pseudopedobacter saltans (strain ATCC 51119 / DSM 12145 / JCM 21818 / CCUG 39354 / LMG 10337 / NBRC 100064 / NCIMB 13643)</name>
    <name type="common">Pedobacter saltans</name>
    <dbReference type="NCBI Taxonomy" id="762903"/>
    <lineage>
        <taxon>Bacteria</taxon>
        <taxon>Pseudomonadati</taxon>
        <taxon>Bacteroidota</taxon>
        <taxon>Sphingobacteriia</taxon>
        <taxon>Sphingobacteriales</taxon>
        <taxon>Sphingobacteriaceae</taxon>
        <taxon>Pseudopedobacter</taxon>
    </lineage>
</organism>
<reference evidence="4" key="2">
    <citation type="submission" date="2011-02" db="EMBL/GenBank/DDBJ databases">
        <title>The complete genome of Pedobacter saltans DSM 12145.</title>
        <authorList>
            <consortium name="US DOE Joint Genome Institute (JGI-PGF)"/>
            <person name="Lucas S."/>
            <person name="Copeland A."/>
            <person name="Lapidus A."/>
            <person name="Bruce D."/>
            <person name="Goodwin L."/>
            <person name="Pitluck S."/>
            <person name="Kyrpides N."/>
            <person name="Mavromatis K."/>
            <person name="Pagani I."/>
            <person name="Ivanova N."/>
            <person name="Ovchinnikova G."/>
            <person name="Lu M."/>
            <person name="Detter J.C."/>
            <person name="Han C."/>
            <person name="Land M."/>
            <person name="Hauser L."/>
            <person name="Markowitz V."/>
            <person name="Cheng J.-F."/>
            <person name="Hugenholtz P."/>
            <person name="Woyke T."/>
            <person name="Wu D."/>
            <person name="Tindall B."/>
            <person name="Pomrenke H.G."/>
            <person name="Brambilla E."/>
            <person name="Klenk H.-P."/>
            <person name="Eisen J.A."/>
        </authorList>
    </citation>
    <scope>NUCLEOTIDE SEQUENCE [LARGE SCALE GENOMIC DNA]</scope>
    <source>
        <strain evidence="4">ATCC 51119 / DSM 12145 / JCM 21818 / LMG 10337 / NBRC 100064 / NCIMB 13643</strain>
    </source>
</reference>
<dbReference type="RefSeq" id="WP_013632572.1">
    <property type="nucleotide sequence ID" value="NC_015177.1"/>
</dbReference>
<dbReference type="EMBL" id="CP002545">
    <property type="protein sequence ID" value="ADY52073.1"/>
    <property type="molecule type" value="Genomic_DNA"/>
</dbReference>
<feature type="domain" description="GP-PDE" evidence="2">
    <location>
        <begin position="71"/>
        <end position="324"/>
    </location>
</feature>
<proteinExistence type="predicted"/>
<dbReference type="SUPFAM" id="SSF51695">
    <property type="entry name" value="PLC-like phosphodiesterases"/>
    <property type="match status" value="1"/>
</dbReference>
<dbReference type="GO" id="GO:0070291">
    <property type="term" value="P:N-acylethanolamine metabolic process"/>
    <property type="evidence" value="ECO:0007669"/>
    <property type="project" value="TreeGrafter"/>
</dbReference>
<dbReference type="InterPro" id="IPR017946">
    <property type="entry name" value="PLC-like_Pdiesterase_TIM-brl"/>
</dbReference>
<evidence type="ECO:0000313" key="3">
    <source>
        <dbReference type="EMBL" id="ADY52073.1"/>
    </source>
</evidence>
<evidence type="ECO:0000256" key="1">
    <source>
        <dbReference type="SAM" id="Phobius"/>
    </source>
</evidence>
<evidence type="ECO:0000313" key="4">
    <source>
        <dbReference type="Proteomes" id="UP000000310"/>
    </source>
</evidence>